<feature type="region of interest" description="Disordered" evidence="2">
    <location>
        <begin position="50"/>
        <end position="89"/>
    </location>
</feature>
<protein>
    <submittedName>
        <fullName evidence="4">Site-specific tyrosine recombinase XerC</fullName>
    </submittedName>
</protein>
<evidence type="ECO:0000313" key="4">
    <source>
        <dbReference type="EMBL" id="TWT96907.1"/>
    </source>
</evidence>
<sequence>MPRLFHRPPKYRLHKTTKQAVVSYFGRQIFLGPYGSPKSHKRYEEVLTKWRTERHRGPAPLSGQGATGDGANKEPKPKDVARGVTPETLRKKAYNGTPLTIVELILVYRRHTHDYYRKNGEVTREAGVIDDALRVLRKHYGLTIANEFGPVALDGVRDAMIDEANWSRKHVNKQINRIRGLFTWAAAQELVEPSVPAGLKTLAGLKKGRSRARETQGVQSVADEVIEATIIHLPEIVADMVRLQRLTSARPGEICSLSPADIDTTGDVWIYAPSEHKTEHHEKDRIVAIGPRAQAILRPYLDTTPVEAFCFSPAASERLRRGQASARRKTSLSCGNKPGDNRKASPLRSAGERYTAGSYRRAIHRACKKAGVDQWSPNRIRHTASTEIRKLFGIDAARAVDGHSSATTTEIYAELDLQKAVEVMRALG</sequence>
<dbReference type="GO" id="GO:0015074">
    <property type="term" value="P:DNA integration"/>
    <property type="evidence" value="ECO:0007669"/>
    <property type="project" value="InterPro"/>
</dbReference>
<feature type="region of interest" description="Disordered" evidence="2">
    <location>
        <begin position="320"/>
        <end position="353"/>
    </location>
</feature>
<dbReference type="InterPro" id="IPR002104">
    <property type="entry name" value="Integrase_catalytic"/>
</dbReference>
<dbReference type="Proteomes" id="UP000317421">
    <property type="component" value="Unassembled WGS sequence"/>
</dbReference>
<dbReference type="CDD" id="cd00397">
    <property type="entry name" value="DNA_BRE_C"/>
    <property type="match status" value="1"/>
</dbReference>
<accession>A0A5C6ABZ1</accession>
<proteinExistence type="predicted"/>
<dbReference type="PANTHER" id="PTHR30349:SF64">
    <property type="entry name" value="PROPHAGE INTEGRASE INTD-RELATED"/>
    <property type="match status" value="1"/>
</dbReference>
<dbReference type="RefSeq" id="WP_146445408.1">
    <property type="nucleotide sequence ID" value="NZ_SJPR01000003.1"/>
</dbReference>
<evidence type="ECO:0000313" key="5">
    <source>
        <dbReference type="Proteomes" id="UP000317421"/>
    </source>
</evidence>
<dbReference type="InterPro" id="IPR011010">
    <property type="entry name" value="DNA_brk_join_enz"/>
</dbReference>
<dbReference type="EMBL" id="SJPR01000003">
    <property type="protein sequence ID" value="TWT96907.1"/>
    <property type="molecule type" value="Genomic_DNA"/>
</dbReference>
<dbReference type="OrthoDB" id="254233at2"/>
<dbReference type="InterPro" id="IPR013762">
    <property type="entry name" value="Integrase-like_cat_sf"/>
</dbReference>
<dbReference type="PROSITE" id="PS51898">
    <property type="entry name" value="TYR_RECOMBINASE"/>
    <property type="match status" value="1"/>
</dbReference>
<comment type="caution">
    <text evidence="4">The sequence shown here is derived from an EMBL/GenBank/DDBJ whole genome shotgun (WGS) entry which is preliminary data.</text>
</comment>
<keyword evidence="5" id="KW-1185">Reference proteome</keyword>
<dbReference type="AlphaFoldDB" id="A0A5C6ABZ1"/>
<dbReference type="PANTHER" id="PTHR30349">
    <property type="entry name" value="PHAGE INTEGRASE-RELATED"/>
    <property type="match status" value="1"/>
</dbReference>
<keyword evidence="1" id="KW-0233">DNA recombination</keyword>
<evidence type="ECO:0000256" key="2">
    <source>
        <dbReference type="SAM" id="MobiDB-lite"/>
    </source>
</evidence>
<dbReference type="Pfam" id="PF00589">
    <property type="entry name" value="Phage_integrase"/>
    <property type="match status" value="1"/>
</dbReference>
<dbReference type="SUPFAM" id="SSF56349">
    <property type="entry name" value="DNA breaking-rejoining enzymes"/>
    <property type="match status" value="1"/>
</dbReference>
<gene>
    <name evidence="4" type="ORF">Pla108_26830</name>
</gene>
<reference evidence="4 5" key="1">
    <citation type="submission" date="2019-02" db="EMBL/GenBank/DDBJ databases">
        <title>Deep-cultivation of Planctomycetes and their phenomic and genomic characterization uncovers novel biology.</title>
        <authorList>
            <person name="Wiegand S."/>
            <person name="Jogler M."/>
            <person name="Boedeker C."/>
            <person name="Pinto D."/>
            <person name="Vollmers J."/>
            <person name="Rivas-Marin E."/>
            <person name="Kohn T."/>
            <person name="Peeters S.H."/>
            <person name="Heuer A."/>
            <person name="Rast P."/>
            <person name="Oberbeckmann S."/>
            <person name="Bunk B."/>
            <person name="Jeske O."/>
            <person name="Meyerdierks A."/>
            <person name="Storesund J.E."/>
            <person name="Kallscheuer N."/>
            <person name="Luecker S."/>
            <person name="Lage O.M."/>
            <person name="Pohl T."/>
            <person name="Merkel B.J."/>
            <person name="Hornburger P."/>
            <person name="Mueller R.-W."/>
            <person name="Bruemmer F."/>
            <person name="Labrenz M."/>
            <person name="Spormann A.M."/>
            <person name="Op Den Camp H."/>
            <person name="Overmann J."/>
            <person name="Amann R."/>
            <person name="Jetten M.S.M."/>
            <person name="Mascher T."/>
            <person name="Medema M.H."/>
            <person name="Devos D.P."/>
            <person name="Kaster A.-K."/>
            <person name="Ovreas L."/>
            <person name="Rohde M."/>
            <person name="Galperin M.Y."/>
            <person name="Jogler C."/>
        </authorList>
    </citation>
    <scope>NUCLEOTIDE SEQUENCE [LARGE SCALE GENOMIC DNA]</scope>
    <source>
        <strain evidence="4 5">Pla108</strain>
    </source>
</reference>
<dbReference type="GO" id="GO:0003677">
    <property type="term" value="F:DNA binding"/>
    <property type="evidence" value="ECO:0007669"/>
    <property type="project" value="InterPro"/>
</dbReference>
<organism evidence="4 5">
    <name type="scientific">Botrimarina colliarenosi</name>
    <dbReference type="NCBI Taxonomy" id="2528001"/>
    <lineage>
        <taxon>Bacteria</taxon>
        <taxon>Pseudomonadati</taxon>
        <taxon>Planctomycetota</taxon>
        <taxon>Planctomycetia</taxon>
        <taxon>Pirellulales</taxon>
        <taxon>Lacipirellulaceae</taxon>
        <taxon>Botrimarina</taxon>
    </lineage>
</organism>
<evidence type="ECO:0000259" key="3">
    <source>
        <dbReference type="PROSITE" id="PS51898"/>
    </source>
</evidence>
<evidence type="ECO:0000256" key="1">
    <source>
        <dbReference type="ARBA" id="ARBA00023172"/>
    </source>
</evidence>
<name>A0A5C6ABZ1_9BACT</name>
<dbReference type="GO" id="GO:0006310">
    <property type="term" value="P:DNA recombination"/>
    <property type="evidence" value="ECO:0007669"/>
    <property type="project" value="UniProtKB-KW"/>
</dbReference>
<dbReference type="Gene3D" id="1.10.443.10">
    <property type="entry name" value="Intergrase catalytic core"/>
    <property type="match status" value="1"/>
</dbReference>
<feature type="domain" description="Tyr recombinase" evidence="3">
    <location>
        <begin position="207"/>
        <end position="425"/>
    </location>
</feature>
<dbReference type="InterPro" id="IPR050090">
    <property type="entry name" value="Tyrosine_recombinase_XerCD"/>
</dbReference>
<feature type="compositionally biased region" description="Basic and acidic residues" evidence="2">
    <location>
        <begin position="71"/>
        <end position="81"/>
    </location>
</feature>